<name>A0A086P698_SPHHM</name>
<dbReference type="GO" id="GO:0019433">
    <property type="term" value="P:triglyceride catabolic process"/>
    <property type="evidence" value="ECO:0007669"/>
    <property type="project" value="TreeGrafter"/>
</dbReference>
<dbReference type="GO" id="GO:0004806">
    <property type="term" value="F:triacylglycerol lipase activity"/>
    <property type="evidence" value="ECO:0007669"/>
    <property type="project" value="TreeGrafter"/>
</dbReference>
<protein>
    <recommendedName>
        <fullName evidence="3">SGNH hydrolase-type esterase domain-containing protein</fullName>
    </recommendedName>
</protein>
<evidence type="ECO:0000313" key="4">
    <source>
        <dbReference type="EMBL" id="KFG88916.1"/>
    </source>
</evidence>
<feature type="disulfide bond" evidence="2">
    <location>
        <begin position="61"/>
        <end position="85"/>
    </location>
</feature>
<keyword evidence="5" id="KW-1185">Reference proteome</keyword>
<dbReference type="CDD" id="cd01823">
    <property type="entry name" value="SEST_like"/>
    <property type="match status" value="1"/>
</dbReference>
<dbReference type="OrthoDB" id="5503950at2"/>
<evidence type="ECO:0000256" key="2">
    <source>
        <dbReference type="PIRSR" id="PIRSR637460-2"/>
    </source>
</evidence>
<dbReference type="Gene3D" id="3.40.50.1110">
    <property type="entry name" value="SGNH hydrolase"/>
    <property type="match status" value="1"/>
</dbReference>
<organism evidence="4 5">
    <name type="scientific">Sphingobium herbicidovorans (strain ATCC 700291 / DSM 11019 / CCUG 56400 / KCTC 2939 / LMG 18315 / NBRC 16415 / MH)</name>
    <name type="common">Sphingomonas herbicidovorans</name>
    <dbReference type="NCBI Taxonomy" id="1219045"/>
    <lineage>
        <taxon>Bacteria</taxon>
        <taxon>Pseudomonadati</taxon>
        <taxon>Pseudomonadota</taxon>
        <taxon>Alphaproteobacteria</taxon>
        <taxon>Sphingomonadales</taxon>
        <taxon>Sphingomonadaceae</taxon>
        <taxon>Sphingobium</taxon>
    </lineage>
</organism>
<dbReference type="InterPro" id="IPR013830">
    <property type="entry name" value="SGNH_hydro"/>
</dbReference>
<proteinExistence type="predicted"/>
<dbReference type="InterPro" id="IPR036514">
    <property type="entry name" value="SGNH_hydro_sf"/>
</dbReference>
<feature type="disulfide bond" evidence="2">
    <location>
        <begin position="193"/>
        <end position="241"/>
    </location>
</feature>
<dbReference type="PANTHER" id="PTHR37981:SF1">
    <property type="entry name" value="SGNH HYDROLASE-TYPE ESTERASE DOMAIN-CONTAINING PROTEIN"/>
    <property type="match status" value="1"/>
</dbReference>
<gene>
    <name evidence="4" type="ORF">BV98_003316</name>
</gene>
<evidence type="ECO:0000259" key="3">
    <source>
        <dbReference type="Pfam" id="PF13472"/>
    </source>
</evidence>
<dbReference type="SUPFAM" id="SSF52266">
    <property type="entry name" value="SGNH hydrolase"/>
    <property type="match status" value="1"/>
</dbReference>
<feature type="active site" description="Nucleophile" evidence="1">
    <location>
        <position position="43"/>
    </location>
</feature>
<dbReference type="STRING" id="76947.GCA_002080435_03268"/>
<dbReference type="eggNOG" id="COG2755">
    <property type="taxonomic scope" value="Bacteria"/>
</dbReference>
<evidence type="ECO:0000313" key="5">
    <source>
        <dbReference type="Proteomes" id="UP000024284"/>
    </source>
</evidence>
<dbReference type="PATRIC" id="fig|1219045.3.peg.3369"/>
<dbReference type="Proteomes" id="UP000024284">
    <property type="component" value="Unassembled WGS sequence"/>
</dbReference>
<dbReference type="EMBL" id="JFZA02000045">
    <property type="protein sequence ID" value="KFG88916.1"/>
    <property type="molecule type" value="Genomic_DNA"/>
</dbReference>
<accession>A0A086P698</accession>
<evidence type="ECO:0000256" key="1">
    <source>
        <dbReference type="PIRSR" id="PIRSR637460-1"/>
    </source>
</evidence>
<sequence length="280" mass="28909">MRTGFAHMLVTIVSLGLAGCATTGQDKGSADWAGAGYVAMGSSFAAGAGIGALQPGSPARCGRTVNNYASLLAQRLQLVLTDVSCGGAVTANVLDPWSKLPAQIEAVTPDTRLVTITIGGNDVGYAMGLMGASCRAGASFGSGSCIPKPATDEDDWRKLEQNLTTISRQVAARAPKARLIFVQYVTLVPPTLCDAAVLSGAEAKEYRALGERLAAVTARVARANGATVLPADKSSRDHTACSAEPWSHGMNPHYDLKQGAPWHPTRAGHAAIAQALAVLL</sequence>
<dbReference type="AlphaFoldDB" id="A0A086P698"/>
<comment type="caution">
    <text evidence="4">The sequence shown here is derived from an EMBL/GenBank/DDBJ whole genome shotgun (WGS) entry which is preliminary data.</text>
</comment>
<feature type="active site" evidence="1">
    <location>
        <position position="263"/>
    </location>
</feature>
<keyword evidence="2" id="KW-1015">Disulfide bond</keyword>
<dbReference type="PANTHER" id="PTHR37981">
    <property type="entry name" value="LIPASE 2"/>
    <property type="match status" value="1"/>
</dbReference>
<reference evidence="4" key="1">
    <citation type="submission" date="2014-08" db="EMBL/GenBank/DDBJ databases">
        <title>Draft genome sequences of Sphingobium herbicidovorans.</title>
        <authorList>
            <person name="Gan H.M."/>
            <person name="Gan H.Y."/>
            <person name="Savka M.A."/>
        </authorList>
    </citation>
    <scope>NUCLEOTIDE SEQUENCE [LARGE SCALE GENOMIC DNA]</scope>
    <source>
        <strain evidence="4">NBRC 16415</strain>
    </source>
</reference>
<dbReference type="InterPro" id="IPR037460">
    <property type="entry name" value="SEST-like"/>
</dbReference>
<dbReference type="Pfam" id="PF13472">
    <property type="entry name" value="Lipase_GDSL_2"/>
    <property type="match status" value="1"/>
</dbReference>
<feature type="domain" description="SGNH hydrolase-type esterase" evidence="3">
    <location>
        <begin position="39"/>
        <end position="271"/>
    </location>
</feature>
<dbReference type="PROSITE" id="PS51257">
    <property type="entry name" value="PROKAR_LIPOPROTEIN"/>
    <property type="match status" value="1"/>
</dbReference>